<dbReference type="RefSeq" id="WP_200967703.1">
    <property type="nucleotide sequence ID" value="NZ_BMAQ01000048.1"/>
</dbReference>
<accession>A0A916VGZ4</accession>
<organism evidence="1 2">
    <name type="scientific">Insulibacter thermoxylanivorax</name>
    <dbReference type="NCBI Taxonomy" id="2749268"/>
    <lineage>
        <taxon>Bacteria</taxon>
        <taxon>Bacillati</taxon>
        <taxon>Bacillota</taxon>
        <taxon>Bacilli</taxon>
        <taxon>Bacillales</taxon>
        <taxon>Paenibacillaceae</taxon>
        <taxon>Insulibacter</taxon>
    </lineage>
</organism>
<dbReference type="InterPro" id="IPR011989">
    <property type="entry name" value="ARM-like"/>
</dbReference>
<dbReference type="InterPro" id="IPR016024">
    <property type="entry name" value="ARM-type_fold"/>
</dbReference>
<reference evidence="1" key="2">
    <citation type="journal article" date="2021" name="Data Brief">
        <title>Draft genome sequence data of the facultative, thermophilic, xylanolytic bacterium Paenibacillus sp. strain DA-C8.</title>
        <authorList>
            <person name="Chhe C."/>
            <person name="Uke A."/>
            <person name="Baramee S."/>
            <person name="Ungkulpasvich U."/>
            <person name="Tachaapaikoon C."/>
            <person name="Pason P."/>
            <person name="Waeonukul R."/>
            <person name="Ratanakhanokchai K."/>
            <person name="Kosugi A."/>
        </authorList>
    </citation>
    <scope>NUCLEOTIDE SEQUENCE</scope>
    <source>
        <strain evidence="1">DA-C8</strain>
    </source>
</reference>
<dbReference type="Gene3D" id="1.25.10.10">
    <property type="entry name" value="Leucine-rich Repeat Variant"/>
    <property type="match status" value="1"/>
</dbReference>
<dbReference type="EMBL" id="BMAQ01000048">
    <property type="protein sequence ID" value="GFR39518.1"/>
    <property type="molecule type" value="Genomic_DNA"/>
</dbReference>
<evidence type="ECO:0008006" key="3">
    <source>
        <dbReference type="Google" id="ProtNLM"/>
    </source>
</evidence>
<dbReference type="Proteomes" id="UP000654993">
    <property type="component" value="Unassembled WGS sequence"/>
</dbReference>
<sequence>MKDNQSEVSLSLQKIAGSNDHMQVAAAMREVKRSGKDALPVLMEALHGDDPLLRDIACAVLGELGPDAAEAVPRLIELLHMDAEETRMAAALSLMRIGADSLPLLKVTAEQGAGLSRFWACWAIAWLDPSLLTSEMITCLKAEQEQPTSAVTPFAATEAICKVIAWQLKEAD</sequence>
<comment type="caution">
    <text evidence="1">The sequence shown here is derived from an EMBL/GenBank/DDBJ whole genome shotgun (WGS) entry which is preliminary data.</text>
</comment>
<dbReference type="SUPFAM" id="SSF48371">
    <property type="entry name" value="ARM repeat"/>
    <property type="match status" value="1"/>
</dbReference>
<evidence type="ECO:0000313" key="1">
    <source>
        <dbReference type="EMBL" id="GFR39518.1"/>
    </source>
</evidence>
<reference evidence="1" key="1">
    <citation type="submission" date="2020-08" db="EMBL/GenBank/DDBJ databases">
        <authorList>
            <person name="Uke A."/>
            <person name="Chhe C."/>
            <person name="Baramee S."/>
            <person name="Kosugi A."/>
        </authorList>
    </citation>
    <scope>NUCLEOTIDE SEQUENCE</scope>
    <source>
        <strain evidence="1">DA-C8</strain>
    </source>
</reference>
<protein>
    <recommendedName>
        <fullName evidence="3">HEAT repeat-containing protein</fullName>
    </recommendedName>
</protein>
<keyword evidence="2" id="KW-1185">Reference proteome</keyword>
<gene>
    <name evidence="1" type="primary">skfG</name>
    <name evidence="1" type="ORF">PRECH8_28140</name>
</gene>
<dbReference type="AlphaFoldDB" id="A0A916VGZ4"/>
<name>A0A916VGZ4_9BACL</name>
<dbReference type="Pfam" id="PF13646">
    <property type="entry name" value="HEAT_2"/>
    <property type="match status" value="1"/>
</dbReference>
<proteinExistence type="predicted"/>
<evidence type="ECO:0000313" key="2">
    <source>
        <dbReference type="Proteomes" id="UP000654993"/>
    </source>
</evidence>